<gene>
    <name evidence="2" type="ORF">T01_12612</name>
</gene>
<dbReference type="InParanoid" id="A0A0V1A1P9"/>
<dbReference type="AlphaFoldDB" id="A0A0V1A1P9"/>
<evidence type="ECO:0000313" key="3">
    <source>
        <dbReference type="Proteomes" id="UP000054776"/>
    </source>
</evidence>
<proteinExistence type="predicted"/>
<sequence>MIRGRHEPNRGPHEAEQEKAKGKCDFFCVLIF</sequence>
<organism evidence="2 3">
    <name type="scientific">Trichinella spiralis</name>
    <name type="common">Trichina worm</name>
    <dbReference type="NCBI Taxonomy" id="6334"/>
    <lineage>
        <taxon>Eukaryota</taxon>
        <taxon>Metazoa</taxon>
        <taxon>Ecdysozoa</taxon>
        <taxon>Nematoda</taxon>
        <taxon>Enoplea</taxon>
        <taxon>Dorylaimia</taxon>
        <taxon>Trichinellida</taxon>
        <taxon>Trichinellidae</taxon>
        <taxon>Trichinella</taxon>
    </lineage>
</organism>
<keyword evidence="3" id="KW-1185">Reference proteome</keyword>
<reference evidence="2 3" key="1">
    <citation type="submission" date="2015-01" db="EMBL/GenBank/DDBJ databases">
        <title>Evolution of Trichinella species and genotypes.</title>
        <authorList>
            <person name="Korhonen P.K."/>
            <person name="Edoardo P."/>
            <person name="Giuseppe L.R."/>
            <person name="Gasser R.B."/>
        </authorList>
    </citation>
    <scope>NUCLEOTIDE SEQUENCE [LARGE SCALE GENOMIC DNA]</scope>
    <source>
        <strain evidence="2">ISS3</strain>
    </source>
</reference>
<dbReference type="Proteomes" id="UP000054776">
    <property type="component" value="Unassembled WGS sequence"/>
</dbReference>
<dbReference type="EMBL" id="JYDH01002144">
    <property type="protein sequence ID" value="KRY18685.1"/>
    <property type="molecule type" value="Genomic_DNA"/>
</dbReference>
<feature type="region of interest" description="Disordered" evidence="1">
    <location>
        <begin position="1"/>
        <end position="20"/>
    </location>
</feature>
<evidence type="ECO:0000256" key="1">
    <source>
        <dbReference type="SAM" id="MobiDB-lite"/>
    </source>
</evidence>
<accession>A0A0V1A1P9</accession>
<protein>
    <submittedName>
        <fullName evidence="2">Uncharacterized protein</fullName>
    </submittedName>
</protein>
<evidence type="ECO:0000313" key="2">
    <source>
        <dbReference type="EMBL" id="KRY18685.1"/>
    </source>
</evidence>
<comment type="caution">
    <text evidence="2">The sequence shown here is derived from an EMBL/GenBank/DDBJ whole genome shotgun (WGS) entry which is preliminary data.</text>
</comment>
<name>A0A0V1A1P9_TRISP</name>